<keyword evidence="2" id="KW-1185">Reference proteome</keyword>
<dbReference type="WBParaSite" id="HCON_00098655-00001">
    <property type="protein sequence ID" value="HCON_00098655-00001"/>
    <property type="gene ID" value="HCON_00098655"/>
</dbReference>
<dbReference type="SUPFAM" id="SSF81321">
    <property type="entry name" value="Family A G protein-coupled receptor-like"/>
    <property type="match status" value="1"/>
</dbReference>
<dbReference type="Proteomes" id="UP000025227">
    <property type="component" value="Unplaced"/>
</dbReference>
<evidence type="ECO:0000313" key="3">
    <source>
        <dbReference type="WBParaSite" id="HCON_00098655-00001"/>
    </source>
</evidence>
<organism evidence="2 3">
    <name type="scientific">Haemonchus contortus</name>
    <name type="common">Barber pole worm</name>
    <dbReference type="NCBI Taxonomy" id="6289"/>
    <lineage>
        <taxon>Eukaryota</taxon>
        <taxon>Metazoa</taxon>
        <taxon>Ecdysozoa</taxon>
        <taxon>Nematoda</taxon>
        <taxon>Chromadorea</taxon>
        <taxon>Rhabditida</taxon>
        <taxon>Rhabditina</taxon>
        <taxon>Rhabditomorpha</taxon>
        <taxon>Strongyloidea</taxon>
        <taxon>Trichostrongylidae</taxon>
        <taxon>Haemonchus</taxon>
    </lineage>
</organism>
<feature type="transmembrane region" description="Helical" evidence="1">
    <location>
        <begin position="12"/>
        <end position="35"/>
    </location>
</feature>
<reference evidence="3" key="1">
    <citation type="submission" date="2020-12" db="UniProtKB">
        <authorList>
            <consortium name="WormBaseParasite"/>
        </authorList>
    </citation>
    <scope>IDENTIFICATION</scope>
    <source>
        <strain evidence="3">MHco3</strain>
    </source>
</reference>
<dbReference type="Gene3D" id="1.20.1070.10">
    <property type="entry name" value="Rhodopsin 7-helix transmembrane proteins"/>
    <property type="match status" value="1"/>
</dbReference>
<proteinExistence type="predicted"/>
<feature type="transmembrane region" description="Helical" evidence="1">
    <location>
        <begin position="83"/>
        <end position="104"/>
    </location>
</feature>
<dbReference type="AlphaFoldDB" id="A0A7I5EA63"/>
<keyword evidence="1" id="KW-0812">Transmembrane</keyword>
<evidence type="ECO:0000256" key="1">
    <source>
        <dbReference type="SAM" id="Phobius"/>
    </source>
</evidence>
<keyword evidence="1" id="KW-0472">Membrane</keyword>
<feature type="transmembrane region" description="Helical" evidence="1">
    <location>
        <begin position="47"/>
        <end position="71"/>
    </location>
</feature>
<evidence type="ECO:0000313" key="2">
    <source>
        <dbReference type="Proteomes" id="UP000025227"/>
    </source>
</evidence>
<keyword evidence="1" id="KW-1133">Transmembrane helix</keyword>
<name>A0A7I5EA63_HAECO</name>
<protein>
    <submittedName>
        <fullName evidence="3">G protein-coupled receptor</fullName>
    </submittedName>
</protein>
<sequence>MAAPLRPPLVGICAQIGTTLCVLLIICYSLFGILIRKLRMSTESIKNVYRSLLVITISIIFGYFGAMAIAMTDDLSIPSVFPIQLAGLCMSFGTSVNFFAYYWLSAPYREVLDSVLGIGRLKSIVSSNSNSRVQHTITRLSTVFREL</sequence>
<accession>A0A7I5EA63</accession>
<dbReference type="OrthoDB" id="5820127at2759"/>